<proteinExistence type="predicted"/>
<dbReference type="Pfam" id="PF07686">
    <property type="entry name" value="V-set"/>
    <property type="match status" value="1"/>
</dbReference>
<keyword evidence="1" id="KW-0812">Transmembrane</keyword>
<evidence type="ECO:0000313" key="4">
    <source>
        <dbReference type="Proteomes" id="UP001311232"/>
    </source>
</evidence>
<keyword evidence="1" id="KW-0472">Membrane</keyword>
<evidence type="ECO:0000259" key="2">
    <source>
        <dbReference type="SMART" id="SM00409"/>
    </source>
</evidence>
<gene>
    <name evidence="3" type="ORF">CRENBAI_025661</name>
</gene>
<dbReference type="InterPro" id="IPR003599">
    <property type="entry name" value="Ig_sub"/>
</dbReference>
<organism evidence="3 4">
    <name type="scientific">Crenichthys baileyi</name>
    <name type="common">White River springfish</name>
    <dbReference type="NCBI Taxonomy" id="28760"/>
    <lineage>
        <taxon>Eukaryota</taxon>
        <taxon>Metazoa</taxon>
        <taxon>Chordata</taxon>
        <taxon>Craniata</taxon>
        <taxon>Vertebrata</taxon>
        <taxon>Euteleostomi</taxon>
        <taxon>Actinopterygii</taxon>
        <taxon>Neopterygii</taxon>
        <taxon>Teleostei</taxon>
        <taxon>Neoteleostei</taxon>
        <taxon>Acanthomorphata</taxon>
        <taxon>Ovalentaria</taxon>
        <taxon>Atherinomorphae</taxon>
        <taxon>Cyprinodontiformes</taxon>
        <taxon>Goodeidae</taxon>
        <taxon>Crenichthys</taxon>
    </lineage>
</organism>
<comment type="caution">
    <text evidence="3">The sequence shown here is derived from an EMBL/GenBank/DDBJ whole genome shotgun (WGS) entry which is preliminary data.</text>
</comment>
<dbReference type="AlphaFoldDB" id="A0AAV9SK21"/>
<keyword evidence="4" id="KW-1185">Reference proteome</keyword>
<feature type="domain" description="Immunoglobulin" evidence="2">
    <location>
        <begin position="102"/>
        <end position="195"/>
    </location>
</feature>
<reference evidence="3 4" key="1">
    <citation type="submission" date="2021-06" db="EMBL/GenBank/DDBJ databases">
        <authorList>
            <person name="Palmer J.M."/>
        </authorList>
    </citation>
    <scope>NUCLEOTIDE SEQUENCE [LARGE SCALE GENOMIC DNA]</scope>
    <source>
        <strain evidence="3 4">MEX-2019</strain>
        <tissue evidence="3">Muscle</tissue>
    </source>
</reference>
<evidence type="ECO:0000256" key="1">
    <source>
        <dbReference type="SAM" id="Phobius"/>
    </source>
</evidence>
<dbReference type="Gene3D" id="2.60.40.10">
    <property type="entry name" value="Immunoglobulins"/>
    <property type="match status" value="1"/>
</dbReference>
<dbReference type="Proteomes" id="UP001311232">
    <property type="component" value="Unassembled WGS sequence"/>
</dbReference>
<name>A0AAV9SK21_9TELE</name>
<dbReference type="InterPro" id="IPR013106">
    <property type="entry name" value="Ig_V-set"/>
</dbReference>
<dbReference type="SMART" id="SM00409">
    <property type="entry name" value="IG"/>
    <property type="match status" value="1"/>
</dbReference>
<dbReference type="PANTHER" id="PTHR21063">
    <property type="entry name" value="LFA-3"/>
    <property type="match status" value="1"/>
</dbReference>
<dbReference type="SUPFAM" id="SSF48726">
    <property type="entry name" value="Immunoglobulin"/>
    <property type="match status" value="1"/>
</dbReference>
<sequence length="250" mass="28264">MKNAKEGGEHFRKAPPTLPGLRDSVVFLHLIPSLYVNHASLLTHRSLELRCCQEIWGKDFWGALEKKTQQMPVFIFIFFYFSTNTRCWELLFVTVAAAENSQQLERRKPGENVTLDFGVVELKQTDWIVWSRGSKQDVLARYSDGELFRASERFQLDTETGSLTIQNLSVNDTGSYQGQIINGNTTRRNVTLTVEEPISSPVTAETSEGRTHWVVVVPLSVLVLLGVGLLAARLLRIKQKEEDMVGPEKV</sequence>
<dbReference type="EMBL" id="JAHHUM010000298">
    <property type="protein sequence ID" value="KAK5621615.1"/>
    <property type="molecule type" value="Genomic_DNA"/>
</dbReference>
<protein>
    <recommendedName>
        <fullName evidence="2">Immunoglobulin domain-containing protein</fullName>
    </recommendedName>
</protein>
<dbReference type="PANTHER" id="PTHR21063:SF4">
    <property type="entry name" value="CD48 ANTIGEN-RELATED"/>
    <property type="match status" value="1"/>
</dbReference>
<dbReference type="InterPro" id="IPR036179">
    <property type="entry name" value="Ig-like_dom_sf"/>
</dbReference>
<feature type="transmembrane region" description="Helical" evidence="1">
    <location>
        <begin position="213"/>
        <end position="235"/>
    </location>
</feature>
<dbReference type="InterPro" id="IPR013783">
    <property type="entry name" value="Ig-like_fold"/>
</dbReference>
<evidence type="ECO:0000313" key="3">
    <source>
        <dbReference type="EMBL" id="KAK5621615.1"/>
    </source>
</evidence>
<accession>A0AAV9SK21</accession>
<keyword evidence="1" id="KW-1133">Transmembrane helix</keyword>